<feature type="non-terminal residue" evidence="1">
    <location>
        <position position="62"/>
    </location>
</feature>
<dbReference type="AlphaFoldDB" id="A0A0L0FB58"/>
<dbReference type="InterPro" id="IPR037138">
    <property type="entry name" value="His_deacetylse_dom_sf"/>
</dbReference>
<dbReference type="SUPFAM" id="SSF52768">
    <property type="entry name" value="Arginase/deacetylase"/>
    <property type="match status" value="1"/>
</dbReference>
<organism evidence="1 2">
    <name type="scientific">Sphaeroforma arctica JP610</name>
    <dbReference type="NCBI Taxonomy" id="667725"/>
    <lineage>
        <taxon>Eukaryota</taxon>
        <taxon>Ichthyosporea</taxon>
        <taxon>Ichthyophonida</taxon>
        <taxon>Sphaeroforma</taxon>
    </lineage>
</organism>
<protein>
    <recommendedName>
        <fullName evidence="3">Histone deacetylase domain-containing protein</fullName>
    </recommendedName>
</protein>
<evidence type="ECO:0008006" key="3">
    <source>
        <dbReference type="Google" id="ProtNLM"/>
    </source>
</evidence>
<name>A0A0L0FB58_9EUKA</name>
<reference evidence="1 2" key="1">
    <citation type="submission" date="2011-02" db="EMBL/GenBank/DDBJ databases">
        <title>The Genome Sequence of Sphaeroforma arctica JP610.</title>
        <authorList>
            <consortium name="The Broad Institute Genome Sequencing Platform"/>
            <person name="Russ C."/>
            <person name="Cuomo C."/>
            <person name="Young S.K."/>
            <person name="Zeng Q."/>
            <person name="Gargeya S."/>
            <person name="Alvarado L."/>
            <person name="Berlin A."/>
            <person name="Chapman S.B."/>
            <person name="Chen Z."/>
            <person name="Freedman E."/>
            <person name="Gellesch M."/>
            <person name="Goldberg J."/>
            <person name="Griggs A."/>
            <person name="Gujja S."/>
            <person name="Heilman E."/>
            <person name="Heiman D."/>
            <person name="Howarth C."/>
            <person name="Mehta T."/>
            <person name="Neiman D."/>
            <person name="Pearson M."/>
            <person name="Roberts A."/>
            <person name="Saif S."/>
            <person name="Shea T."/>
            <person name="Shenoy N."/>
            <person name="Sisk P."/>
            <person name="Stolte C."/>
            <person name="Sykes S."/>
            <person name="White J."/>
            <person name="Yandava C."/>
            <person name="Burger G."/>
            <person name="Gray M.W."/>
            <person name="Holland P.W.H."/>
            <person name="King N."/>
            <person name="Lang F.B.F."/>
            <person name="Roger A.J."/>
            <person name="Ruiz-Trillo I."/>
            <person name="Haas B."/>
            <person name="Nusbaum C."/>
            <person name="Birren B."/>
        </authorList>
    </citation>
    <scope>NUCLEOTIDE SEQUENCE [LARGE SCALE GENOMIC DNA]</scope>
    <source>
        <strain evidence="1 2">JP610</strain>
    </source>
</reference>
<evidence type="ECO:0000313" key="1">
    <source>
        <dbReference type="EMBL" id="KNC73974.1"/>
    </source>
</evidence>
<evidence type="ECO:0000313" key="2">
    <source>
        <dbReference type="Proteomes" id="UP000054560"/>
    </source>
</evidence>
<sequence length="62" mass="6809">MSGLLDHVTPVRGRYATPEELVLFHTKEYLARIETMSNSDFGGEGGECCPVGRGSFEVARYA</sequence>
<dbReference type="EMBL" id="KQ244921">
    <property type="protein sequence ID" value="KNC73974.1"/>
    <property type="molecule type" value="Genomic_DNA"/>
</dbReference>
<proteinExistence type="predicted"/>
<accession>A0A0L0FB58</accession>
<dbReference type="Gene3D" id="3.40.800.20">
    <property type="entry name" value="Histone deacetylase domain"/>
    <property type="match status" value="1"/>
</dbReference>
<dbReference type="InterPro" id="IPR023696">
    <property type="entry name" value="Ureohydrolase_dom_sf"/>
</dbReference>
<dbReference type="RefSeq" id="XP_014147876.1">
    <property type="nucleotide sequence ID" value="XM_014292401.1"/>
</dbReference>
<keyword evidence="2" id="KW-1185">Reference proteome</keyword>
<dbReference type="Proteomes" id="UP000054560">
    <property type="component" value="Unassembled WGS sequence"/>
</dbReference>
<dbReference type="GeneID" id="25913972"/>
<gene>
    <name evidence="1" type="ORF">SARC_13468</name>
</gene>